<evidence type="ECO:0000256" key="5">
    <source>
        <dbReference type="ARBA" id="ARBA00022840"/>
    </source>
</evidence>
<feature type="binding site" evidence="7">
    <location>
        <position position="151"/>
    </location>
    <ligand>
        <name>Zn(2+)</name>
        <dbReference type="ChEBI" id="CHEBI:29105"/>
    </ligand>
</feature>
<evidence type="ECO:0000256" key="3">
    <source>
        <dbReference type="ARBA" id="ARBA00022741"/>
    </source>
</evidence>
<dbReference type="NCBIfam" id="NF004314">
    <property type="entry name" value="PRK05710.1-3"/>
    <property type="match status" value="1"/>
</dbReference>
<keyword evidence="8" id="KW-0648">Protein biosynthesis</keyword>
<feature type="binding site" evidence="7">
    <location>
        <position position="87"/>
    </location>
    <ligand>
        <name>L-glutamate</name>
        <dbReference type="ChEBI" id="CHEBI:29985"/>
    </ligand>
</feature>
<dbReference type="EMBL" id="SADD01000006">
    <property type="protein sequence ID" value="RVU43528.1"/>
    <property type="molecule type" value="Genomic_DNA"/>
</dbReference>
<feature type="binding site" evidence="7">
    <location>
        <position position="240"/>
    </location>
    <ligand>
        <name>L-glutamate</name>
        <dbReference type="ChEBI" id="CHEBI:29985"/>
    </ligand>
</feature>
<reference evidence="10 11" key="1">
    <citation type="submission" date="2019-01" db="EMBL/GenBank/DDBJ databases">
        <title>Lujinxingia litoralis gen. nov., sp. nov. and Lujinxingia sediminis gen. nov., sp. nov., new members in the order Bradymonadales, isolated from coastal sediment.</title>
        <authorList>
            <person name="Li C.-M."/>
        </authorList>
    </citation>
    <scope>NUCLEOTIDE SEQUENCE [LARGE SCALE GENOMIC DNA]</scope>
    <source>
        <strain evidence="10 11">SEH01</strain>
    </source>
</reference>
<dbReference type="NCBIfam" id="TIGR03838">
    <property type="entry name" value="queuosine_YadB"/>
    <property type="match status" value="1"/>
</dbReference>
<evidence type="ECO:0000313" key="10">
    <source>
        <dbReference type="EMBL" id="RVU43528.1"/>
    </source>
</evidence>
<comment type="cofactor">
    <cofactor evidence="7">
        <name>Zn(2+)</name>
        <dbReference type="ChEBI" id="CHEBI:29105"/>
    </cofactor>
    <text evidence="7">Binds 1 zinc ion per subunit.</text>
</comment>
<evidence type="ECO:0000313" key="11">
    <source>
        <dbReference type="Proteomes" id="UP000282926"/>
    </source>
</evidence>
<feature type="short sequence motif" description="'HIGH' region" evidence="7">
    <location>
        <begin position="54"/>
        <end position="64"/>
    </location>
</feature>
<protein>
    <recommendedName>
        <fullName evidence="7">Glutamyl-Q tRNA(Asp) synthetase</fullName>
        <shortName evidence="7">Glu-Q-RSs</shortName>
        <ecNumber evidence="7">6.1.1.-</ecNumber>
    </recommendedName>
</protein>
<dbReference type="Proteomes" id="UP000282926">
    <property type="component" value="Unassembled WGS sequence"/>
</dbReference>
<keyword evidence="1 7" id="KW-0436">Ligase</keyword>
<evidence type="ECO:0000256" key="1">
    <source>
        <dbReference type="ARBA" id="ARBA00022598"/>
    </source>
</evidence>
<feature type="short sequence motif" description="'KMSKS' region" evidence="7">
    <location>
        <begin position="296"/>
        <end position="300"/>
    </location>
</feature>
<comment type="similarity">
    <text evidence="7">Belongs to the class-I aminoacyl-tRNA synthetase family. GluQ subfamily.</text>
</comment>
<dbReference type="InterPro" id="IPR020058">
    <property type="entry name" value="Glu/Gln-tRNA-synth_Ib_cat-dom"/>
</dbReference>
<name>A0ABY0CRT6_9DELT</name>
<keyword evidence="3 7" id="KW-0547">Nucleotide-binding</keyword>
<keyword evidence="4 7" id="KW-0862">Zinc</keyword>
<dbReference type="InterPro" id="IPR014729">
    <property type="entry name" value="Rossmann-like_a/b/a_fold"/>
</dbReference>
<dbReference type="EC" id="6.1.1.-" evidence="7"/>
<evidence type="ECO:0000256" key="2">
    <source>
        <dbReference type="ARBA" id="ARBA00022723"/>
    </source>
</evidence>
<accession>A0ABY0CRT6</accession>
<keyword evidence="6 7" id="KW-0030">Aminoacyl-tRNA synthetase</keyword>
<feature type="binding site" evidence="7">
    <location>
        <begin position="51"/>
        <end position="55"/>
    </location>
    <ligand>
        <name>L-glutamate</name>
        <dbReference type="ChEBI" id="CHEBI:29985"/>
    </ligand>
</feature>
<evidence type="ECO:0000256" key="8">
    <source>
        <dbReference type="RuleBase" id="RU363037"/>
    </source>
</evidence>
<dbReference type="Gene3D" id="3.40.50.620">
    <property type="entry name" value="HUPs"/>
    <property type="match status" value="1"/>
</dbReference>
<dbReference type="HAMAP" id="MF_01428">
    <property type="entry name" value="Glu_Q_tRNA_synth"/>
    <property type="match status" value="1"/>
</dbReference>
<feature type="binding site" evidence="7">
    <location>
        <position position="258"/>
    </location>
    <ligand>
        <name>L-glutamate</name>
        <dbReference type="ChEBI" id="CHEBI:29985"/>
    </ligand>
</feature>
<gene>
    <name evidence="7 10" type="primary">gluQ</name>
    <name evidence="10" type="ORF">EA187_11925</name>
</gene>
<feature type="binding site" evidence="7">
    <location>
        <position position="173"/>
    </location>
    <ligand>
        <name>Zn(2+)</name>
        <dbReference type="ChEBI" id="CHEBI:29105"/>
    </ligand>
</feature>
<comment type="function">
    <text evidence="7">Catalyzes the tRNA-independent activation of glutamate in presence of ATP and the subsequent transfer of glutamate onto a tRNA(Asp). Glutamate is transferred on the 2-amino-5-(4,5-dihydroxy-2-cyclopenten-1-yl) moiety of the queuosine in the wobble position of the QUC anticodon.</text>
</comment>
<keyword evidence="5 7" id="KW-0067">ATP-binding</keyword>
<feature type="binding site" evidence="7">
    <location>
        <position position="177"/>
    </location>
    <ligand>
        <name>Zn(2+)</name>
        <dbReference type="ChEBI" id="CHEBI:29105"/>
    </ligand>
</feature>
<dbReference type="Pfam" id="PF00749">
    <property type="entry name" value="tRNA-synt_1c"/>
    <property type="match status" value="1"/>
</dbReference>
<dbReference type="InterPro" id="IPR000924">
    <property type="entry name" value="Glu/Gln-tRNA-synth"/>
</dbReference>
<dbReference type="PRINTS" id="PR00987">
    <property type="entry name" value="TRNASYNTHGLU"/>
</dbReference>
<feature type="binding site" evidence="7">
    <location>
        <position position="153"/>
    </location>
    <ligand>
        <name>Zn(2+)</name>
        <dbReference type="ChEBI" id="CHEBI:29105"/>
    </ligand>
</feature>
<keyword evidence="2 7" id="KW-0479">Metal-binding</keyword>
<dbReference type="PANTHER" id="PTHR43311:SF1">
    <property type="entry name" value="GLUTAMYL-Q TRNA(ASP) SYNTHETASE"/>
    <property type="match status" value="1"/>
</dbReference>
<dbReference type="InterPro" id="IPR022380">
    <property type="entry name" value="Glu-Q_tRNA(Asp)_Synthase"/>
</dbReference>
<evidence type="ECO:0000259" key="9">
    <source>
        <dbReference type="Pfam" id="PF00749"/>
    </source>
</evidence>
<keyword evidence="11" id="KW-1185">Reference proteome</keyword>
<feature type="binding site" evidence="7">
    <location>
        <position position="299"/>
    </location>
    <ligand>
        <name>ATP</name>
        <dbReference type="ChEBI" id="CHEBI:30616"/>
    </ligand>
</feature>
<evidence type="ECO:0000256" key="6">
    <source>
        <dbReference type="ARBA" id="ARBA00023146"/>
    </source>
</evidence>
<sequence length="360" mass="40044">MCRWAAQRLRLYYAPSLPFSFQPPTSPMPLPDLDPLFERAADLRRQGPAGRYAPSPTGDLHTGNLRTALVAWLQARQAGARFVMRIEDLDQPRVREGSAEKILDDLRWLGLDWDEGPELGGPAGPYNQSERVGLYQAALLRLQARGLVYPCYCSRKDIAEAASAPHGPGGIIYPGSCRHLSASEREARQQERPDRPPAWRFVAGEREVVFEDLICGVQRQHLAEDVGDFVLRRADDIFAYQLAVVLDDALMGISDVVRGDDLLDSTARQIALFEAFDQPPPRFWHVPLMRDEAGERLSKRDGSDALDVLRERGLDAPAIIGLLAHSLGWVPEGARLSAPELLDELSPSALSALRDHPERH</sequence>
<dbReference type="PANTHER" id="PTHR43311">
    <property type="entry name" value="GLUTAMATE--TRNA LIGASE"/>
    <property type="match status" value="1"/>
</dbReference>
<dbReference type="NCBIfam" id="NF004315">
    <property type="entry name" value="PRK05710.1-4"/>
    <property type="match status" value="1"/>
</dbReference>
<dbReference type="SUPFAM" id="SSF52374">
    <property type="entry name" value="Nucleotidylyl transferase"/>
    <property type="match status" value="1"/>
</dbReference>
<evidence type="ECO:0000256" key="4">
    <source>
        <dbReference type="ARBA" id="ARBA00022833"/>
    </source>
</evidence>
<comment type="caution">
    <text evidence="10">The sequence shown here is derived from an EMBL/GenBank/DDBJ whole genome shotgun (WGS) entry which is preliminary data.</text>
</comment>
<feature type="domain" description="Glutamyl/glutaminyl-tRNA synthetase class Ib catalytic" evidence="9">
    <location>
        <begin position="51"/>
        <end position="334"/>
    </location>
</feature>
<proteinExistence type="inferred from homology"/>
<organism evidence="10 11">
    <name type="scientific">Lujinxingia sediminis</name>
    <dbReference type="NCBI Taxonomy" id="2480984"/>
    <lineage>
        <taxon>Bacteria</taxon>
        <taxon>Deltaproteobacteria</taxon>
        <taxon>Bradymonadales</taxon>
        <taxon>Lujinxingiaceae</taxon>
        <taxon>Lujinxingia</taxon>
    </lineage>
</organism>
<evidence type="ECO:0000256" key="7">
    <source>
        <dbReference type="HAMAP-Rule" id="MF_01428"/>
    </source>
</evidence>
<dbReference type="InterPro" id="IPR049940">
    <property type="entry name" value="GluQ/Sye"/>
</dbReference>